<accession>A0A250J8N1</accession>
<proteinExistence type="predicted"/>
<organism evidence="1 2">
    <name type="scientific">Cystobacter fuscus</name>
    <dbReference type="NCBI Taxonomy" id="43"/>
    <lineage>
        <taxon>Bacteria</taxon>
        <taxon>Pseudomonadati</taxon>
        <taxon>Myxococcota</taxon>
        <taxon>Myxococcia</taxon>
        <taxon>Myxococcales</taxon>
        <taxon>Cystobacterineae</taxon>
        <taxon>Archangiaceae</taxon>
        <taxon>Cystobacter</taxon>
    </lineage>
</organism>
<evidence type="ECO:0000313" key="1">
    <source>
        <dbReference type="EMBL" id="ATB40255.1"/>
    </source>
</evidence>
<dbReference type="EMBL" id="CP022098">
    <property type="protein sequence ID" value="ATB40255.1"/>
    <property type="molecule type" value="Genomic_DNA"/>
</dbReference>
<sequence length="46" mass="5069">MVFDVGLDIESTRSVTLIELNPWGPPTEAGLFSWAANDFDGSVRTR</sequence>
<gene>
    <name evidence="1" type="ORF">CYFUS_005703</name>
</gene>
<reference evidence="1 2" key="1">
    <citation type="submission" date="2017-06" db="EMBL/GenBank/DDBJ databases">
        <title>Sequencing and comparative analysis of myxobacterial genomes.</title>
        <authorList>
            <person name="Rupp O."/>
            <person name="Goesmann A."/>
            <person name="Sogaard-Andersen L."/>
        </authorList>
    </citation>
    <scope>NUCLEOTIDE SEQUENCE [LARGE SCALE GENOMIC DNA]</scope>
    <source>
        <strain evidence="1 2">DSM 52655</strain>
    </source>
</reference>
<dbReference type="Proteomes" id="UP000217257">
    <property type="component" value="Chromosome"/>
</dbReference>
<protein>
    <recommendedName>
        <fullName evidence="3">Cell division cycle protein 123</fullName>
    </recommendedName>
</protein>
<evidence type="ECO:0008006" key="3">
    <source>
        <dbReference type="Google" id="ProtNLM"/>
    </source>
</evidence>
<dbReference type="AlphaFoldDB" id="A0A250J8N1"/>
<dbReference type="KEGG" id="cfus:CYFUS_005703"/>
<evidence type="ECO:0000313" key="2">
    <source>
        <dbReference type="Proteomes" id="UP000217257"/>
    </source>
</evidence>
<name>A0A250J8N1_9BACT</name>